<evidence type="ECO:0000313" key="3">
    <source>
        <dbReference type="EMBL" id="MFD1192024.1"/>
    </source>
</evidence>
<accession>A0ABW3T4B7</accession>
<keyword evidence="1" id="KW-0238">DNA-binding</keyword>
<reference evidence="4" key="1">
    <citation type="journal article" date="2019" name="Int. J. Syst. Evol. Microbiol.">
        <title>The Global Catalogue of Microorganisms (GCM) 10K type strain sequencing project: providing services to taxonomists for standard genome sequencing and annotation.</title>
        <authorList>
            <consortium name="The Broad Institute Genomics Platform"/>
            <consortium name="The Broad Institute Genome Sequencing Center for Infectious Disease"/>
            <person name="Wu L."/>
            <person name="Ma J."/>
        </authorList>
    </citation>
    <scope>NUCLEOTIDE SEQUENCE [LARGE SCALE GENOMIC DNA]</scope>
    <source>
        <strain evidence="4">CCUG 55074</strain>
    </source>
</reference>
<organism evidence="3 4">
    <name type="scientific">Phenylobacterium conjunctum</name>
    <dbReference type="NCBI Taxonomy" id="1298959"/>
    <lineage>
        <taxon>Bacteria</taxon>
        <taxon>Pseudomonadati</taxon>
        <taxon>Pseudomonadota</taxon>
        <taxon>Alphaproteobacteria</taxon>
        <taxon>Caulobacterales</taxon>
        <taxon>Caulobacteraceae</taxon>
        <taxon>Phenylobacterium</taxon>
    </lineage>
</organism>
<dbReference type="InterPro" id="IPR050807">
    <property type="entry name" value="TransReg_Diox_bact_type"/>
</dbReference>
<gene>
    <name evidence="3" type="ORF">ACFQ27_15660</name>
</gene>
<dbReference type="SUPFAM" id="SSF47413">
    <property type="entry name" value="lambda repressor-like DNA-binding domains"/>
    <property type="match status" value="1"/>
</dbReference>
<dbReference type="CDD" id="cd00093">
    <property type="entry name" value="HTH_XRE"/>
    <property type="match status" value="1"/>
</dbReference>
<name>A0ABW3T4B7_9CAUL</name>
<dbReference type="PROSITE" id="PS50943">
    <property type="entry name" value="HTH_CROC1"/>
    <property type="match status" value="1"/>
</dbReference>
<proteinExistence type="predicted"/>
<comment type="caution">
    <text evidence="3">The sequence shown here is derived from an EMBL/GenBank/DDBJ whole genome shotgun (WGS) entry which is preliminary data.</text>
</comment>
<dbReference type="PANTHER" id="PTHR46797">
    <property type="entry name" value="HTH-TYPE TRANSCRIPTIONAL REGULATOR"/>
    <property type="match status" value="1"/>
</dbReference>
<dbReference type="Proteomes" id="UP001597216">
    <property type="component" value="Unassembled WGS sequence"/>
</dbReference>
<dbReference type="Gene3D" id="1.10.260.40">
    <property type="entry name" value="lambda repressor-like DNA-binding domains"/>
    <property type="match status" value="1"/>
</dbReference>
<dbReference type="RefSeq" id="WP_377354253.1">
    <property type="nucleotide sequence ID" value="NZ_JBHTLQ010000041.1"/>
</dbReference>
<evidence type="ECO:0000259" key="2">
    <source>
        <dbReference type="PROSITE" id="PS50943"/>
    </source>
</evidence>
<protein>
    <submittedName>
        <fullName evidence="3">Helix-turn-helix domain-containing protein</fullName>
    </submittedName>
</protein>
<dbReference type="InterPro" id="IPR010982">
    <property type="entry name" value="Lambda_DNA-bd_dom_sf"/>
</dbReference>
<dbReference type="PANTHER" id="PTHR46797:SF1">
    <property type="entry name" value="METHYLPHOSPHONATE SYNTHASE"/>
    <property type="match status" value="1"/>
</dbReference>
<dbReference type="InterPro" id="IPR001387">
    <property type="entry name" value="Cro/C1-type_HTH"/>
</dbReference>
<dbReference type="SMART" id="SM00530">
    <property type="entry name" value="HTH_XRE"/>
    <property type="match status" value="1"/>
</dbReference>
<keyword evidence="4" id="KW-1185">Reference proteome</keyword>
<evidence type="ECO:0000313" key="4">
    <source>
        <dbReference type="Proteomes" id="UP001597216"/>
    </source>
</evidence>
<evidence type="ECO:0000256" key="1">
    <source>
        <dbReference type="ARBA" id="ARBA00023125"/>
    </source>
</evidence>
<dbReference type="EMBL" id="JBHTLQ010000041">
    <property type="protein sequence ID" value="MFD1192024.1"/>
    <property type="molecule type" value="Genomic_DNA"/>
</dbReference>
<sequence>MANQAPQAALSAREIDSYVGTRVRALRQMAGLSQQRLAEALGLTFQQVQKYERGSNRISASKLLQIAQVLQAPVGVFFDGLEDNRHLDAARGGGAWNALADQLLSEPAGVDLARAFARIPSAKVRRRLADLATVIADGGPAAPSCDNAPTDEPGS</sequence>
<feature type="domain" description="HTH cro/C1-type" evidence="2">
    <location>
        <begin position="23"/>
        <end position="77"/>
    </location>
</feature>
<dbReference type="Pfam" id="PF01381">
    <property type="entry name" value="HTH_3"/>
    <property type="match status" value="1"/>
</dbReference>